<dbReference type="AlphaFoldDB" id="A0A7G5XDJ3"/>
<gene>
    <name evidence="3" type="ORF">H4075_15875</name>
</gene>
<protein>
    <submittedName>
        <fullName evidence="3">Gliding motility-associated C-terminal domain-containing protein</fullName>
    </submittedName>
</protein>
<dbReference type="NCBIfam" id="TIGR04131">
    <property type="entry name" value="Bac_Flav_CTERM"/>
    <property type="match status" value="1"/>
</dbReference>
<dbReference type="Pfam" id="PF17517">
    <property type="entry name" value="IgGFc_binding"/>
    <property type="match status" value="1"/>
</dbReference>
<dbReference type="Proteomes" id="UP000515344">
    <property type="component" value="Chromosome"/>
</dbReference>
<evidence type="ECO:0000313" key="4">
    <source>
        <dbReference type="Proteomes" id="UP000515344"/>
    </source>
</evidence>
<name>A0A7G5XDJ3_9BACT</name>
<proteinExistence type="predicted"/>
<dbReference type="InterPro" id="IPR035234">
    <property type="entry name" value="IgGFc-bd_N"/>
</dbReference>
<keyword evidence="1" id="KW-0732">Signal</keyword>
<organism evidence="3 4">
    <name type="scientific">Lacibacter sediminis</name>
    <dbReference type="NCBI Taxonomy" id="2760713"/>
    <lineage>
        <taxon>Bacteria</taxon>
        <taxon>Pseudomonadati</taxon>
        <taxon>Bacteroidota</taxon>
        <taxon>Chitinophagia</taxon>
        <taxon>Chitinophagales</taxon>
        <taxon>Chitinophagaceae</taxon>
        <taxon>Lacibacter</taxon>
    </lineage>
</organism>
<reference evidence="4" key="1">
    <citation type="submission" date="2020-08" db="EMBL/GenBank/DDBJ databases">
        <title>Lacibacter sp. S13-6-6 genome sequencing.</title>
        <authorList>
            <person name="Jin L."/>
        </authorList>
    </citation>
    <scope>NUCLEOTIDE SEQUENCE [LARGE SCALE GENOMIC DNA]</scope>
    <source>
        <strain evidence="4">S13-6-6</strain>
    </source>
</reference>
<dbReference type="RefSeq" id="WP_182801810.1">
    <property type="nucleotide sequence ID" value="NZ_CP060007.1"/>
</dbReference>
<dbReference type="PANTHER" id="PTHR46534">
    <property type="entry name" value="IGGFC_BINDING DOMAIN-CONTAINING PROTEIN"/>
    <property type="match status" value="1"/>
</dbReference>
<evidence type="ECO:0000256" key="1">
    <source>
        <dbReference type="SAM" id="SignalP"/>
    </source>
</evidence>
<evidence type="ECO:0000259" key="2">
    <source>
        <dbReference type="Pfam" id="PF17517"/>
    </source>
</evidence>
<dbReference type="Pfam" id="PF13585">
    <property type="entry name" value="CHU_C"/>
    <property type="match status" value="1"/>
</dbReference>
<dbReference type="PANTHER" id="PTHR46534:SF1">
    <property type="entry name" value="IGGFC-BINDING PROTEIN N-TERMINAL DOMAIN-CONTAINING PROTEIN"/>
    <property type="match status" value="1"/>
</dbReference>
<feature type="chain" id="PRO_5028903207" evidence="1">
    <location>
        <begin position="23"/>
        <end position="822"/>
    </location>
</feature>
<dbReference type="InterPro" id="IPR013783">
    <property type="entry name" value="Ig-like_fold"/>
</dbReference>
<keyword evidence="4" id="KW-1185">Reference proteome</keyword>
<sequence>MNWIRKTILLTCFFIATLSSFAQIDTEFWFAAPDISSSTGLDRPAFLRIASFKDAGTVTISQPAGGGLPTQVINLPANSSASIDLTAWLAAVECGPGNTVQNKGIRIVSTAQISVYYEVNHTSRNPELFVLKGKNALGNDFFISSQNAGSNTTAHTPLPYSSFNIVATEDNTNITITPAKNIVGHLAGVPFTITLNRGQTYAAIATSQAPADHLEGSKVTSTKPVAITLADDLVISPGYACADLIGDQTIPISVTGTEYVVTKGYLIGTQEKIYITATANGTTVSQDGIVVGTLNAGQTLQTNLSNASSYIVASNPVYVYQISGIGCELGGAILPPIKCTGSLSVTYTRSSSRSNYLNVLIRAGGESFFKVNGSNSVIKPTDFSPVPGTANQWLSASVLLSNSISAIDSPVTITNSRTFFHLGVLIGNDREGTAFGFFSSFNNNYANASTTTPFICDGGKVSLFADTLLTATYQWTGPNGFTSNQQNPVINNATTASAGKYYLTVSLPGCGNQLDSVTIGIGGSKTSTVNRTICEGDTVEGYTTSGTYIDTLNTALGCDSIRTLNLIVLPKSVLTLTQTICEGGSVFGYTQTGIYIDTLTAANGCDSIRTINLTVLPRSRSTLTETICQGQSYLGYSTAGIHVDTLVAANGCDSIRTLILNVDTQPLPNLGPNRELCVGDTIQLYPGLYASYLWQDNSTNDRFVVNQTGNYSVTVTNACGSASDAVTIRAVDCVILFPNAFTPNGDGRNDYFKILNAFNLTDYKLTIYNRWGQLVYTTTDFRQGWDGQLKGMPQDPGMFVYYSSYKKDNIPVTTKGSFILIR</sequence>
<dbReference type="EMBL" id="CP060007">
    <property type="protein sequence ID" value="QNA43546.1"/>
    <property type="molecule type" value="Genomic_DNA"/>
</dbReference>
<feature type="domain" description="IgGFc-binding protein N-terminal" evidence="2">
    <location>
        <begin position="133"/>
        <end position="400"/>
    </location>
</feature>
<evidence type="ECO:0000313" key="3">
    <source>
        <dbReference type="EMBL" id="QNA43546.1"/>
    </source>
</evidence>
<dbReference type="Gene3D" id="2.60.40.10">
    <property type="entry name" value="Immunoglobulins"/>
    <property type="match status" value="1"/>
</dbReference>
<feature type="signal peptide" evidence="1">
    <location>
        <begin position="1"/>
        <end position="22"/>
    </location>
</feature>
<dbReference type="InterPro" id="IPR026341">
    <property type="entry name" value="T9SS_type_B"/>
</dbReference>
<dbReference type="KEGG" id="lacs:H4075_15875"/>
<accession>A0A7G5XDJ3</accession>